<dbReference type="InterPro" id="IPR011990">
    <property type="entry name" value="TPR-like_helical_dom_sf"/>
</dbReference>
<evidence type="ECO:0000313" key="4">
    <source>
        <dbReference type="Proteomes" id="UP001374803"/>
    </source>
</evidence>
<protein>
    <submittedName>
        <fullName evidence="3">DUF4912 domain-containing protein</fullName>
    </submittedName>
</protein>
<dbReference type="Proteomes" id="UP001374803">
    <property type="component" value="Chromosome"/>
</dbReference>
<feature type="repeat" description="TPR" evidence="1">
    <location>
        <begin position="100"/>
        <end position="133"/>
    </location>
</feature>
<reference evidence="3" key="1">
    <citation type="submission" date="2021-12" db="EMBL/GenBank/DDBJ databases">
        <title>Discovery of the Pendulisporaceae a myxobacterial family with distinct sporulation behavior and unique specialized metabolism.</title>
        <authorList>
            <person name="Garcia R."/>
            <person name="Popoff A."/>
            <person name="Bader C.D."/>
            <person name="Loehr J."/>
            <person name="Walesch S."/>
            <person name="Walt C."/>
            <person name="Boldt J."/>
            <person name="Bunk B."/>
            <person name="Haeckl F.J.F.P.J."/>
            <person name="Gunesch A.P."/>
            <person name="Birkelbach J."/>
            <person name="Nuebel U."/>
            <person name="Pietschmann T."/>
            <person name="Bach T."/>
            <person name="Mueller R."/>
        </authorList>
    </citation>
    <scope>NUCLEOTIDE SEQUENCE</scope>
    <source>
        <strain evidence="3">MSr11367</strain>
    </source>
</reference>
<dbReference type="Pfam" id="PF16258">
    <property type="entry name" value="DUF4912"/>
    <property type="match status" value="1"/>
</dbReference>
<sequence>MERVELERLDRDGLITRAEELGVVRANVLTRPELVDEILLRSSRSASVDPQSVARSRGWFGRARDLLARVVERGLHLPDAADRIRTSSPPPARTRTSPATVPTVTLAEIYAAQGHKGKALETLQRVLKEEPEHAAARALLNQLQKIELPPPVLPPEEEVEAGAQNGVPPAASDSDKSEGTGPKPPAEPFGMLDDEPLPPKYDVDECVAIPVDPRTMFVYWEVRDETFAYLHRTHGQGQIALRVLIIEPTWEGPRTQVRDHVVHSQVGDFFLRDLPLGCVVRVGLGWREGEAFVSVAHSPTLEVPPGTPSPIFAENLVHWSTGGVHAVEPTDGAAEGILRAMGRVQAHVQRARVRGDMPRGGSFAEGFQDIIEGFGGGVAYGLGDDDAARPLGASENAPRFGVGGRAMSSSDTMIR</sequence>
<dbReference type="PROSITE" id="PS50005">
    <property type="entry name" value="TPR"/>
    <property type="match status" value="1"/>
</dbReference>
<organism evidence="3 4">
    <name type="scientific">Pendulispora rubella</name>
    <dbReference type="NCBI Taxonomy" id="2741070"/>
    <lineage>
        <taxon>Bacteria</taxon>
        <taxon>Pseudomonadati</taxon>
        <taxon>Myxococcota</taxon>
        <taxon>Myxococcia</taxon>
        <taxon>Myxococcales</taxon>
        <taxon>Sorangiineae</taxon>
        <taxon>Pendulisporaceae</taxon>
        <taxon>Pendulispora</taxon>
    </lineage>
</organism>
<feature type="region of interest" description="Disordered" evidence="2">
    <location>
        <begin position="393"/>
        <end position="415"/>
    </location>
</feature>
<keyword evidence="1" id="KW-0802">TPR repeat</keyword>
<dbReference type="EMBL" id="CP089983">
    <property type="protein sequence ID" value="WXB02878.1"/>
    <property type="molecule type" value="Genomic_DNA"/>
</dbReference>
<dbReference type="InterPro" id="IPR019734">
    <property type="entry name" value="TPR_rpt"/>
</dbReference>
<dbReference type="Gene3D" id="1.25.40.10">
    <property type="entry name" value="Tetratricopeptide repeat domain"/>
    <property type="match status" value="1"/>
</dbReference>
<proteinExistence type="predicted"/>
<feature type="region of interest" description="Disordered" evidence="2">
    <location>
        <begin position="149"/>
        <end position="193"/>
    </location>
</feature>
<dbReference type="RefSeq" id="WP_394832503.1">
    <property type="nucleotide sequence ID" value="NZ_CP089929.1"/>
</dbReference>
<evidence type="ECO:0000256" key="1">
    <source>
        <dbReference type="PROSITE-ProRule" id="PRU00339"/>
    </source>
</evidence>
<evidence type="ECO:0000256" key="2">
    <source>
        <dbReference type="SAM" id="MobiDB-lite"/>
    </source>
</evidence>
<dbReference type="InterPro" id="IPR032585">
    <property type="entry name" value="DUF4912"/>
</dbReference>
<keyword evidence="4" id="KW-1185">Reference proteome</keyword>
<gene>
    <name evidence="3" type="ORF">LVJ94_38975</name>
</gene>
<accession>A0ABZ2KYP3</accession>
<evidence type="ECO:0000313" key="3">
    <source>
        <dbReference type="EMBL" id="WXB02878.1"/>
    </source>
</evidence>
<name>A0ABZ2KYP3_9BACT</name>